<dbReference type="AlphaFoldDB" id="A0A6N8J0J6"/>
<dbReference type="InterPro" id="IPR009057">
    <property type="entry name" value="Homeodomain-like_sf"/>
</dbReference>
<name>A0A6N8J0J6_9BURK</name>
<dbReference type="InterPro" id="IPR018060">
    <property type="entry name" value="HTH_AraC"/>
</dbReference>
<dbReference type="PANTHER" id="PTHR43130">
    <property type="entry name" value="ARAC-FAMILY TRANSCRIPTIONAL REGULATOR"/>
    <property type="match status" value="1"/>
</dbReference>
<dbReference type="GO" id="GO:0003700">
    <property type="term" value="F:DNA-binding transcription factor activity"/>
    <property type="evidence" value="ECO:0007669"/>
    <property type="project" value="InterPro"/>
</dbReference>
<evidence type="ECO:0000256" key="2">
    <source>
        <dbReference type="ARBA" id="ARBA00023125"/>
    </source>
</evidence>
<dbReference type="InterPro" id="IPR052158">
    <property type="entry name" value="INH-QAR"/>
</dbReference>
<dbReference type="InterPro" id="IPR002818">
    <property type="entry name" value="DJ-1/PfpI"/>
</dbReference>
<dbReference type="Gene3D" id="3.40.50.880">
    <property type="match status" value="1"/>
</dbReference>
<gene>
    <name evidence="5" type="ORF">GON04_24440</name>
</gene>
<proteinExistence type="predicted"/>
<dbReference type="Proteomes" id="UP000469385">
    <property type="component" value="Unassembled WGS sequence"/>
</dbReference>
<dbReference type="SMART" id="SM00342">
    <property type="entry name" value="HTH_ARAC"/>
    <property type="match status" value="1"/>
</dbReference>
<dbReference type="PANTHER" id="PTHR43130:SF3">
    <property type="entry name" value="HTH-TYPE TRANSCRIPTIONAL REGULATOR RV1931C"/>
    <property type="match status" value="1"/>
</dbReference>
<dbReference type="PROSITE" id="PS01124">
    <property type="entry name" value="HTH_ARAC_FAMILY_2"/>
    <property type="match status" value="1"/>
</dbReference>
<dbReference type="PRINTS" id="PR00032">
    <property type="entry name" value="HTHARAC"/>
</dbReference>
<organism evidence="5 6">
    <name type="scientific">Ramlibacter pinisoli</name>
    <dbReference type="NCBI Taxonomy" id="2682844"/>
    <lineage>
        <taxon>Bacteria</taxon>
        <taxon>Pseudomonadati</taxon>
        <taxon>Pseudomonadota</taxon>
        <taxon>Betaproteobacteria</taxon>
        <taxon>Burkholderiales</taxon>
        <taxon>Comamonadaceae</taxon>
        <taxon>Ramlibacter</taxon>
    </lineage>
</organism>
<evidence type="ECO:0000256" key="1">
    <source>
        <dbReference type="ARBA" id="ARBA00023015"/>
    </source>
</evidence>
<dbReference type="SUPFAM" id="SSF46689">
    <property type="entry name" value="Homeodomain-like"/>
    <property type="match status" value="2"/>
</dbReference>
<keyword evidence="3" id="KW-0804">Transcription</keyword>
<sequence>MRARKRTNVPKRAEPITVALLGTPAASAATLYGFYDLLAGTRRDWAMLHGRTPPPSPFRPLVVSRDGRPFVAGNGVRITPEASLLDCPRPDIAVVTDLMIPPGGAVGDVDDEVRWLRQAWDGGATLCSSCSGALLLARTGLLEGHDATSHWAYCDLLARQYPRTRWHAQRGLVAAGPDQRLLMAGSGAAWHLLALALIARFASPDEAMQVARVNLLGGDEVNALAYASLTRGPQADDPVVLRCQAWAASGYRQENPVRQMVALAGLPERTFKRRFTEATGMSPLDYIHTVRLEEAKQLLEATELPVEAIALEVGYQDASFFGRLFRRKAALTPAQYRRRFGPLNAQLRRVAQPAGAATPGPAG</sequence>
<dbReference type="PROSITE" id="PS00041">
    <property type="entry name" value="HTH_ARAC_FAMILY_1"/>
    <property type="match status" value="1"/>
</dbReference>
<dbReference type="GO" id="GO:0043565">
    <property type="term" value="F:sequence-specific DNA binding"/>
    <property type="evidence" value="ECO:0007669"/>
    <property type="project" value="InterPro"/>
</dbReference>
<comment type="caution">
    <text evidence="5">The sequence shown here is derived from an EMBL/GenBank/DDBJ whole genome shotgun (WGS) entry which is preliminary data.</text>
</comment>
<dbReference type="Pfam" id="PF01965">
    <property type="entry name" value="DJ-1_PfpI"/>
    <property type="match status" value="1"/>
</dbReference>
<dbReference type="InterPro" id="IPR029062">
    <property type="entry name" value="Class_I_gatase-like"/>
</dbReference>
<accession>A0A6N8J0J6</accession>
<dbReference type="EMBL" id="WSEL01000009">
    <property type="protein sequence ID" value="MVQ32627.1"/>
    <property type="molecule type" value="Genomic_DNA"/>
</dbReference>
<dbReference type="Gene3D" id="1.10.10.60">
    <property type="entry name" value="Homeodomain-like"/>
    <property type="match status" value="2"/>
</dbReference>
<reference evidence="5 6" key="1">
    <citation type="submission" date="2019-12" db="EMBL/GenBank/DDBJ databases">
        <authorList>
            <person name="Huq M.A."/>
        </authorList>
    </citation>
    <scope>NUCLEOTIDE SEQUENCE [LARGE SCALE GENOMIC DNA]</scope>
    <source>
        <strain evidence="5 6">MAH-25</strain>
    </source>
</reference>
<dbReference type="InterPro" id="IPR020449">
    <property type="entry name" value="Tscrpt_reg_AraC-type_HTH"/>
</dbReference>
<feature type="domain" description="HTH araC/xylS-type" evidence="4">
    <location>
        <begin position="241"/>
        <end position="339"/>
    </location>
</feature>
<evidence type="ECO:0000259" key="4">
    <source>
        <dbReference type="PROSITE" id="PS01124"/>
    </source>
</evidence>
<dbReference type="SUPFAM" id="SSF52317">
    <property type="entry name" value="Class I glutamine amidotransferase-like"/>
    <property type="match status" value="1"/>
</dbReference>
<keyword evidence="1" id="KW-0805">Transcription regulation</keyword>
<dbReference type="Pfam" id="PF12833">
    <property type="entry name" value="HTH_18"/>
    <property type="match status" value="1"/>
</dbReference>
<keyword evidence="6" id="KW-1185">Reference proteome</keyword>
<dbReference type="InterPro" id="IPR018062">
    <property type="entry name" value="HTH_AraC-typ_CS"/>
</dbReference>
<evidence type="ECO:0000256" key="3">
    <source>
        <dbReference type="ARBA" id="ARBA00023163"/>
    </source>
</evidence>
<evidence type="ECO:0000313" key="5">
    <source>
        <dbReference type="EMBL" id="MVQ32627.1"/>
    </source>
</evidence>
<evidence type="ECO:0000313" key="6">
    <source>
        <dbReference type="Proteomes" id="UP000469385"/>
    </source>
</evidence>
<protein>
    <submittedName>
        <fullName evidence="5">Helix-turn-helix domain-containing protein</fullName>
    </submittedName>
</protein>
<keyword evidence="2" id="KW-0238">DNA-binding</keyword>